<dbReference type="InterPro" id="IPR000611">
    <property type="entry name" value="NPY_rcpt"/>
</dbReference>
<dbReference type="PANTHER" id="PTHR24235:SF12">
    <property type="entry name" value="G-PROTEIN COUPLED RECEPTORS FAMILY 1 PROFILE DOMAIN-CONTAINING PROTEIN"/>
    <property type="match status" value="1"/>
</dbReference>
<evidence type="ECO:0000256" key="8">
    <source>
        <dbReference type="ARBA" id="ARBA00023224"/>
    </source>
</evidence>
<evidence type="ECO:0000256" key="1">
    <source>
        <dbReference type="ARBA" id="ARBA00004141"/>
    </source>
</evidence>
<keyword evidence="7 9" id="KW-0675">Receptor</keyword>
<evidence type="ECO:0000256" key="4">
    <source>
        <dbReference type="ARBA" id="ARBA00022989"/>
    </source>
</evidence>
<name>A0A9D4ISH5_DREPO</name>
<dbReference type="Proteomes" id="UP000828390">
    <property type="component" value="Unassembled WGS sequence"/>
</dbReference>
<dbReference type="SUPFAM" id="SSF81321">
    <property type="entry name" value="Family A G protein-coupled receptor-like"/>
    <property type="match status" value="1"/>
</dbReference>
<gene>
    <name evidence="12" type="ORF">DPMN_163098</name>
</gene>
<keyword evidence="5 9" id="KW-0297">G-protein coupled receptor</keyword>
<comment type="similarity">
    <text evidence="2 9">Belongs to the G-protein coupled receptor 1 family.</text>
</comment>
<dbReference type="InterPro" id="IPR017452">
    <property type="entry name" value="GPCR_Rhodpsn_7TM"/>
</dbReference>
<dbReference type="InterPro" id="IPR000276">
    <property type="entry name" value="GPCR_Rhodpsn"/>
</dbReference>
<dbReference type="PRINTS" id="PR01012">
    <property type="entry name" value="NRPEPTIDEYR"/>
</dbReference>
<evidence type="ECO:0000256" key="9">
    <source>
        <dbReference type="RuleBase" id="RU000688"/>
    </source>
</evidence>
<dbReference type="EMBL" id="JAIWYP010000008">
    <property type="protein sequence ID" value="KAH3785015.1"/>
    <property type="molecule type" value="Genomic_DNA"/>
</dbReference>
<feature type="domain" description="G-protein coupled receptors family 1 profile" evidence="11">
    <location>
        <begin position="1"/>
        <end position="217"/>
    </location>
</feature>
<keyword evidence="6 10" id="KW-0472">Membrane</keyword>
<evidence type="ECO:0000256" key="2">
    <source>
        <dbReference type="ARBA" id="ARBA00010663"/>
    </source>
</evidence>
<dbReference type="GO" id="GO:0004983">
    <property type="term" value="F:neuropeptide Y receptor activity"/>
    <property type="evidence" value="ECO:0007669"/>
    <property type="project" value="InterPro"/>
</dbReference>
<feature type="transmembrane region" description="Helical" evidence="10">
    <location>
        <begin position="197"/>
        <end position="220"/>
    </location>
</feature>
<keyword evidence="13" id="KW-1185">Reference proteome</keyword>
<organism evidence="12 13">
    <name type="scientific">Dreissena polymorpha</name>
    <name type="common">Zebra mussel</name>
    <name type="synonym">Mytilus polymorpha</name>
    <dbReference type="NCBI Taxonomy" id="45954"/>
    <lineage>
        <taxon>Eukaryota</taxon>
        <taxon>Metazoa</taxon>
        <taxon>Spiralia</taxon>
        <taxon>Lophotrochozoa</taxon>
        <taxon>Mollusca</taxon>
        <taxon>Bivalvia</taxon>
        <taxon>Autobranchia</taxon>
        <taxon>Heteroconchia</taxon>
        <taxon>Euheterodonta</taxon>
        <taxon>Imparidentia</taxon>
        <taxon>Neoheterodontei</taxon>
        <taxon>Myida</taxon>
        <taxon>Dreissenoidea</taxon>
        <taxon>Dreissenidae</taxon>
        <taxon>Dreissena</taxon>
    </lineage>
</organism>
<reference evidence="12" key="2">
    <citation type="submission" date="2020-11" db="EMBL/GenBank/DDBJ databases">
        <authorList>
            <person name="McCartney M.A."/>
            <person name="Auch B."/>
            <person name="Kono T."/>
            <person name="Mallez S."/>
            <person name="Becker A."/>
            <person name="Gohl D.M."/>
            <person name="Silverstein K.A.T."/>
            <person name="Koren S."/>
            <person name="Bechman K.B."/>
            <person name="Herman A."/>
            <person name="Abrahante J.E."/>
            <person name="Garbe J."/>
        </authorList>
    </citation>
    <scope>NUCLEOTIDE SEQUENCE</scope>
    <source>
        <strain evidence="12">Duluth1</strain>
        <tissue evidence="12">Whole animal</tissue>
    </source>
</reference>
<sequence length="297" mass="34040">MLQGTNVFVSTISITAIALDRFQVIVYPTKDSMKKIGGAAALIIIWIISFLMASPLILFSVLEVKPIYELDFYYCFCLEDPTLRAEKGAYSVVSMVVQYILPIIIVTIAHARICNKLKYRMANRRLRRGSYYDTNNQTNGGRTRTNGNRSARKRRTNALLTLIAVVFVLSWLPLNISNILVEFQFELFRNQGIDINYVYLICHTLVLSSACSNPVLYGWLNDNFQKEFKKMFQCSCKTWLAGCIRRIRGKNTSTQSNTEQSECTHDARTRSRRFTNTSQMFMMTDFDQSCPQSVLSL</sequence>
<comment type="caution">
    <text evidence="12">The sequence shown here is derived from an EMBL/GenBank/DDBJ whole genome shotgun (WGS) entry which is preliminary data.</text>
</comment>
<dbReference type="PANTHER" id="PTHR24235">
    <property type="entry name" value="NEUROPEPTIDE Y RECEPTOR"/>
    <property type="match status" value="1"/>
</dbReference>
<evidence type="ECO:0000256" key="7">
    <source>
        <dbReference type="ARBA" id="ARBA00023170"/>
    </source>
</evidence>
<protein>
    <recommendedName>
        <fullName evidence="11">G-protein coupled receptors family 1 profile domain-containing protein</fullName>
    </recommendedName>
</protein>
<keyword evidence="8 9" id="KW-0807">Transducer</keyword>
<keyword evidence="4 10" id="KW-1133">Transmembrane helix</keyword>
<reference evidence="12" key="1">
    <citation type="journal article" date="2019" name="bioRxiv">
        <title>The Genome of the Zebra Mussel, Dreissena polymorpha: A Resource for Invasive Species Research.</title>
        <authorList>
            <person name="McCartney M.A."/>
            <person name="Auch B."/>
            <person name="Kono T."/>
            <person name="Mallez S."/>
            <person name="Zhang Y."/>
            <person name="Obille A."/>
            <person name="Becker A."/>
            <person name="Abrahante J.E."/>
            <person name="Garbe J."/>
            <person name="Badalamenti J.P."/>
            <person name="Herman A."/>
            <person name="Mangelson H."/>
            <person name="Liachko I."/>
            <person name="Sullivan S."/>
            <person name="Sone E.D."/>
            <person name="Koren S."/>
            <person name="Silverstein K.A.T."/>
            <person name="Beckman K.B."/>
            <person name="Gohl D.M."/>
        </authorList>
    </citation>
    <scope>NUCLEOTIDE SEQUENCE</scope>
    <source>
        <strain evidence="12">Duluth1</strain>
        <tissue evidence="12">Whole animal</tissue>
    </source>
</reference>
<dbReference type="AlphaFoldDB" id="A0A9D4ISH5"/>
<proteinExistence type="inferred from homology"/>
<dbReference type="Pfam" id="PF00001">
    <property type="entry name" value="7tm_1"/>
    <property type="match status" value="1"/>
</dbReference>
<evidence type="ECO:0000256" key="5">
    <source>
        <dbReference type="ARBA" id="ARBA00023040"/>
    </source>
</evidence>
<dbReference type="Gene3D" id="1.20.1070.10">
    <property type="entry name" value="Rhodopsin 7-helix transmembrane proteins"/>
    <property type="match status" value="1"/>
</dbReference>
<feature type="transmembrane region" description="Helical" evidence="10">
    <location>
        <begin position="39"/>
        <end position="62"/>
    </location>
</feature>
<evidence type="ECO:0000259" key="11">
    <source>
        <dbReference type="PROSITE" id="PS50262"/>
    </source>
</evidence>
<dbReference type="PROSITE" id="PS00237">
    <property type="entry name" value="G_PROTEIN_RECEP_F1_1"/>
    <property type="match status" value="1"/>
</dbReference>
<accession>A0A9D4ISH5</accession>
<feature type="transmembrane region" description="Helical" evidence="10">
    <location>
        <begin position="158"/>
        <end position="177"/>
    </location>
</feature>
<comment type="subcellular location">
    <subcellularLocation>
        <location evidence="1">Membrane</location>
        <topology evidence="1">Multi-pass membrane protein</topology>
    </subcellularLocation>
</comment>
<evidence type="ECO:0000256" key="10">
    <source>
        <dbReference type="SAM" id="Phobius"/>
    </source>
</evidence>
<dbReference type="PROSITE" id="PS50262">
    <property type="entry name" value="G_PROTEIN_RECEP_F1_2"/>
    <property type="match status" value="1"/>
</dbReference>
<keyword evidence="3 9" id="KW-0812">Transmembrane</keyword>
<dbReference type="PRINTS" id="PR00237">
    <property type="entry name" value="GPCRRHODOPSN"/>
</dbReference>
<evidence type="ECO:0000313" key="13">
    <source>
        <dbReference type="Proteomes" id="UP000828390"/>
    </source>
</evidence>
<evidence type="ECO:0000313" key="12">
    <source>
        <dbReference type="EMBL" id="KAH3785015.1"/>
    </source>
</evidence>
<evidence type="ECO:0000256" key="3">
    <source>
        <dbReference type="ARBA" id="ARBA00022692"/>
    </source>
</evidence>
<dbReference type="GO" id="GO:0016020">
    <property type="term" value="C:membrane"/>
    <property type="evidence" value="ECO:0007669"/>
    <property type="project" value="UniProtKB-SubCell"/>
</dbReference>
<evidence type="ECO:0000256" key="6">
    <source>
        <dbReference type="ARBA" id="ARBA00023136"/>
    </source>
</evidence>
<feature type="transmembrane region" description="Helical" evidence="10">
    <location>
        <begin position="88"/>
        <end position="111"/>
    </location>
</feature>